<dbReference type="InterPro" id="IPR053018">
    <property type="entry name" value="Elsinochrome_Biosynth-Asso"/>
</dbReference>
<comment type="caution">
    <text evidence="3">The sequence shown here is derived from an EMBL/GenBank/DDBJ whole genome shotgun (WGS) entry which is preliminary data.</text>
</comment>
<gene>
    <name evidence="3" type="ORF">D9756_003473</name>
</gene>
<feature type="compositionally biased region" description="Basic and acidic residues" evidence="1">
    <location>
        <begin position="388"/>
        <end position="402"/>
    </location>
</feature>
<dbReference type="AlphaFoldDB" id="A0A8H5LJB8"/>
<proteinExistence type="predicted"/>
<feature type="transmembrane region" description="Helical" evidence="2">
    <location>
        <begin position="87"/>
        <end position="110"/>
    </location>
</feature>
<sequence length="478" mass="53678">MSELAQISPGCIPADPDISGVGIRASIYAQNFFALALAFFTMTDSKFTKTEARIVAIQSRMIILTGCALLLSAFVQAKTFGMSTYHAVVTLNLGWVNSSNTFLHLFLYYYNLFTSGTAQDDEEQTLSPSQSRDAAQGQSDLRNQDPAQGTVQSRRSFLERMSDFLEKNESEKILIVFEPAIIGSLHFTILSAFGLWFWGTFSTFGAQVQCQPNFPIPIQILGHTIMVTSPVVRKASLVIYSALVIPFFNLIPIIIALYAPVLFLCPCIPFFCFLLAYTSGPTAPRLFFYFWCTVILVMDIMIAVVTESMIQQVESVVQPGESRWTYGQTLALFLLCLPVVDFFYAIRELTKPERDRMRREIRRMRRMGMSRAGGTQVEEGTRPRHGLGQREERPSQDTNPFEREGDQLEEELDSFCGLPRLFLRGLRMRHRRLQQNLSQGEADAPAAPEASPRTSSPLGHRNPVSSQHNDINPDTSTS</sequence>
<evidence type="ECO:0000256" key="2">
    <source>
        <dbReference type="SAM" id="Phobius"/>
    </source>
</evidence>
<keyword evidence="2" id="KW-1133">Transmembrane helix</keyword>
<dbReference type="Proteomes" id="UP000559027">
    <property type="component" value="Unassembled WGS sequence"/>
</dbReference>
<feature type="transmembrane region" description="Helical" evidence="2">
    <location>
        <begin position="286"/>
        <end position="306"/>
    </location>
</feature>
<dbReference type="PANTHER" id="PTHR37577">
    <property type="entry name" value="INTEGRAL MEMBRANE PROTEIN"/>
    <property type="match status" value="1"/>
</dbReference>
<feature type="transmembrane region" description="Helical" evidence="2">
    <location>
        <begin position="326"/>
        <end position="346"/>
    </location>
</feature>
<dbReference type="PANTHER" id="PTHR37577:SF1">
    <property type="entry name" value="INTEGRAL MEMBRANE PROTEIN"/>
    <property type="match status" value="1"/>
</dbReference>
<feature type="compositionally biased region" description="Polar residues" evidence="1">
    <location>
        <begin position="125"/>
        <end position="152"/>
    </location>
</feature>
<feature type="transmembrane region" description="Helical" evidence="2">
    <location>
        <begin position="173"/>
        <end position="198"/>
    </location>
</feature>
<evidence type="ECO:0000313" key="4">
    <source>
        <dbReference type="Proteomes" id="UP000559027"/>
    </source>
</evidence>
<feature type="compositionally biased region" description="Polar residues" evidence="1">
    <location>
        <begin position="452"/>
        <end position="478"/>
    </location>
</feature>
<evidence type="ECO:0000256" key="1">
    <source>
        <dbReference type="SAM" id="MobiDB-lite"/>
    </source>
</evidence>
<accession>A0A8H5LJB8</accession>
<name>A0A8H5LJB8_9AGAR</name>
<protein>
    <submittedName>
        <fullName evidence="3">Uncharacterized protein</fullName>
    </submittedName>
</protein>
<dbReference type="OrthoDB" id="3047534at2759"/>
<feature type="region of interest" description="Disordered" evidence="1">
    <location>
        <begin position="364"/>
        <end position="402"/>
    </location>
</feature>
<keyword evidence="4" id="KW-1185">Reference proteome</keyword>
<feature type="compositionally biased region" description="Low complexity" evidence="1">
    <location>
        <begin position="441"/>
        <end position="450"/>
    </location>
</feature>
<feature type="transmembrane region" description="Helical" evidence="2">
    <location>
        <begin position="54"/>
        <end position="75"/>
    </location>
</feature>
<reference evidence="3 4" key="1">
    <citation type="journal article" date="2020" name="ISME J.">
        <title>Uncovering the hidden diversity of litter-decomposition mechanisms in mushroom-forming fungi.</title>
        <authorList>
            <person name="Floudas D."/>
            <person name="Bentzer J."/>
            <person name="Ahren D."/>
            <person name="Johansson T."/>
            <person name="Persson P."/>
            <person name="Tunlid A."/>
        </authorList>
    </citation>
    <scope>NUCLEOTIDE SEQUENCE [LARGE SCALE GENOMIC DNA]</scope>
    <source>
        <strain evidence="3 4">CBS 146.42</strain>
    </source>
</reference>
<feature type="region of interest" description="Disordered" evidence="1">
    <location>
        <begin position="435"/>
        <end position="478"/>
    </location>
</feature>
<keyword evidence="2" id="KW-0472">Membrane</keyword>
<dbReference type="EMBL" id="JAACJO010000004">
    <property type="protein sequence ID" value="KAF5359436.1"/>
    <property type="molecule type" value="Genomic_DNA"/>
</dbReference>
<feature type="region of interest" description="Disordered" evidence="1">
    <location>
        <begin position="121"/>
        <end position="152"/>
    </location>
</feature>
<feature type="transmembrane region" description="Helical" evidence="2">
    <location>
        <begin position="25"/>
        <end position="42"/>
    </location>
</feature>
<evidence type="ECO:0000313" key="3">
    <source>
        <dbReference type="EMBL" id="KAF5359436.1"/>
    </source>
</evidence>
<feature type="transmembrane region" description="Helical" evidence="2">
    <location>
        <begin position="250"/>
        <end position="274"/>
    </location>
</feature>
<organism evidence="3 4">
    <name type="scientific">Leucocoprinus leucothites</name>
    <dbReference type="NCBI Taxonomy" id="201217"/>
    <lineage>
        <taxon>Eukaryota</taxon>
        <taxon>Fungi</taxon>
        <taxon>Dikarya</taxon>
        <taxon>Basidiomycota</taxon>
        <taxon>Agaricomycotina</taxon>
        <taxon>Agaricomycetes</taxon>
        <taxon>Agaricomycetidae</taxon>
        <taxon>Agaricales</taxon>
        <taxon>Agaricineae</taxon>
        <taxon>Agaricaceae</taxon>
        <taxon>Leucocoprinus</taxon>
    </lineage>
</organism>
<keyword evidence="2" id="KW-0812">Transmembrane</keyword>